<dbReference type="STRING" id="435880.SAMN04487988_103183"/>
<evidence type="ECO:0000313" key="2">
    <source>
        <dbReference type="Proteomes" id="UP000199642"/>
    </source>
</evidence>
<sequence length="207" mass="24586">MEKELIIARHFDFFQDFGFLFHNSHGLFYKNFPLGKQAIFIHYTEYGEEAYLEYNLGVRIDRVEELIHQYLPTLKDYADRSLTLIQSAHSIDQSLPNRFLLDQSMLLSEAQLVAEEFFVKNGFAWLDRMIDPKNLQQEFYAKKTEGFKSQNYAYHVFRATALAKLYAPENYQELRTFFLSHLEHRGITPFTIASYLQFLNQLDKMDH</sequence>
<reference evidence="2" key="1">
    <citation type="submission" date="2016-10" db="EMBL/GenBank/DDBJ databases">
        <authorList>
            <person name="Varghese N."/>
            <person name="Submissions S."/>
        </authorList>
    </citation>
    <scope>NUCLEOTIDE SEQUENCE [LARGE SCALE GENOMIC DNA]</scope>
    <source>
        <strain evidence="2">DSM 19315</strain>
    </source>
</reference>
<protein>
    <submittedName>
        <fullName evidence="1">Uncharacterized protein</fullName>
    </submittedName>
</protein>
<accession>A0A1I2RC91</accession>
<organism evidence="1 2">
    <name type="scientific">Algoriphagus hitonicola</name>
    <dbReference type="NCBI Taxonomy" id="435880"/>
    <lineage>
        <taxon>Bacteria</taxon>
        <taxon>Pseudomonadati</taxon>
        <taxon>Bacteroidota</taxon>
        <taxon>Cytophagia</taxon>
        <taxon>Cytophagales</taxon>
        <taxon>Cyclobacteriaceae</taxon>
        <taxon>Algoriphagus</taxon>
    </lineage>
</organism>
<evidence type="ECO:0000313" key="1">
    <source>
        <dbReference type="EMBL" id="SFG38148.1"/>
    </source>
</evidence>
<dbReference type="AlphaFoldDB" id="A0A1I2RC91"/>
<gene>
    <name evidence="1" type="ORF">SAMN04487988_103183</name>
</gene>
<keyword evidence="2" id="KW-1185">Reference proteome</keyword>
<name>A0A1I2RC91_9BACT</name>
<dbReference type="Proteomes" id="UP000199642">
    <property type="component" value="Unassembled WGS sequence"/>
</dbReference>
<proteinExistence type="predicted"/>
<dbReference type="EMBL" id="FOPC01000003">
    <property type="protein sequence ID" value="SFG38148.1"/>
    <property type="molecule type" value="Genomic_DNA"/>
</dbReference>